<dbReference type="Proteomes" id="UP000095759">
    <property type="component" value="Unassembled WGS sequence"/>
</dbReference>
<dbReference type="CDD" id="cd00090">
    <property type="entry name" value="HTH_ARSR"/>
    <property type="match status" value="1"/>
</dbReference>
<proteinExistence type="predicted"/>
<dbReference type="STRING" id="285458.BGM19_00615"/>
<dbReference type="AlphaFoldDB" id="A0A1E5PKB5"/>
<dbReference type="Gene3D" id="1.10.10.10">
    <property type="entry name" value="Winged helix-like DNA-binding domain superfamily/Winged helix DNA-binding domain"/>
    <property type="match status" value="1"/>
</dbReference>
<name>A0A1E5PKB5_9ACTN</name>
<dbReference type="PANTHER" id="PTHR33516:SF2">
    <property type="entry name" value="LEXA REPRESSOR-RELATED"/>
    <property type="match status" value="1"/>
</dbReference>
<dbReference type="InterPro" id="IPR006199">
    <property type="entry name" value="LexA_DNA-bd_dom"/>
</dbReference>
<dbReference type="InterPro" id="IPR011991">
    <property type="entry name" value="ArsR-like_HTH"/>
</dbReference>
<dbReference type="EMBL" id="MEHJ01000001">
    <property type="protein sequence ID" value="OEJ29979.1"/>
    <property type="molecule type" value="Genomic_DNA"/>
</dbReference>
<dbReference type="PANTHER" id="PTHR33516">
    <property type="entry name" value="LEXA REPRESSOR"/>
    <property type="match status" value="1"/>
</dbReference>
<evidence type="ECO:0000313" key="2">
    <source>
        <dbReference type="EMBL" id="OEJ29979.1"/>
    </source>
</evidence>
<dbReference type="GO" id="GO:0006508">
    <property type="term" value="P:proteolysis"/>
    <property type="evidence" value="ECO:0007669"/>
    <property type="project" value="InterPro"/>
</dbReference>
<protein>
    <recommendedName>
        <fullName evidence="1">LexA repressor DNA-binding domain-containing protein</fullName>
    </recommendedName>
</protein>
<sequence>MGHLTVRQEQVLACIREWIYEHGEGPTVREIGHRVGLSSTSSVQYQLKRLEQQGVISRSGSRWRSYRLT</sequence>
<gene>
    <name evidence="2" type="ORF">AS594_36625</name>
</gene>
<dbReference type="InterPro" id="IPR036390">
    <property type="entry name" value="WH_DNA-bd_sf"/>
</dbReference>
<accession>A0A1E5PKB5</accession>
<reference evidence="2 3" key="1">
    <citation type="submission" date="2016-08" db="EMBL/GenBank/DDBJ databases">
        <title>Complete genome sequence of Streptomyces agglomeratus strain 6-3-2, a novel anti-MRSA actinomycete isolated from Wuli of Tebit, China.</title>
        <authorList>
            <person name="Chen X."/>
        </authorList>
    </citation>
    <scope>NUCLEOTIDE SEQUENCE [LARGE SCALE GENOMIC DNA]</scope>
    <source>
        <strain evidence="2 3">6-3-2</strain>
    </source>
</reference>
<organism evidence="2 3">
    <name type="scientific">Streptomyces agglomeratus</name>
    <dbReference type="NCBI Taxonomy" id="285458"/>
    <lineage>
        <taxon>Bacteria</taxon>
        <taxon>Bacillati</taxon>
        <taxon>Actinomycetota</taxon>
        <taxon>Actinomycetes</taxon>
        <taxon>Kitasatosporales</taxon>
        <taxon>Streptomycetaceae</taxon>
        <taxon>Streptomyces</taxon>
    </lineage>
</organism>
<evidence type="ECO:0000313" key="3">
    <source>
        <dbReference type="Proteomes" id="UP000095759"/>
    </source>
</evidence>
<dbReference type="OrthoDB" id="4267933at2"/>
<feature type="domain" description="LexA repressor DNA-binding" evidence="1">
    <location>
        <begin position="1"/>
        <end position="64"/>
    </location>
</feature>
<dbReference type="GO" id="GO:0004252">
    <property type="term" value="F:serine-type endopeptidase activity"/>
    <property type="evidence" value="ECO:0007669"/>
    <property type="project" value="InterPro"/>
</dbReference>
<evidence type="ECO:0000259" key="1">
    <source>
        <dbReference type="Pfam" id="PF01726"/>
    </source>
</evidence>
<dbReference type="RefSeq" id="WP_069936074.1">
    <property type="nucleotide sequence ID" value="NZ_MEHJ01000001.1"/>
</dbReference>
<comment type="caution">
    <text evidence="2">The sequence shown here is derived from an EMBL/GenBank/DDBJ whole genome shotgun (WGS) entry which is preliminary data.</text>
</comment>
<dbReference type="Pfam" id="PF01726">
    <property type="entry name" value="LexA_DNA_bind"/>
    <property type="match status" value="1"/>
</dbReference>
<dbReference type="InterPro" id="IPR036388">
    <property type="entry name" value="WH-like_DNA-bd_sf"/>
</dbReference>
<dbReference type="InterPro" id="IPR050077">
    <property type="entry name" value="LexA_repressor"/>
</dbReference>
<keyword evidence="3" id="KW-1185">Reference proteome</keyword>
<dbReference type="SUPFAM" id="SSF46785">
    <property type="entry name" value="Winged helix' DNA-binding domain"/>
    <property type="match status" value="1"/>
</dbReference>